<evidence type="ECO:0000313" key="1">
    <source>
        <dbReference type="EMBL" id="AYJ39593.1"/>
    </source>
</evidence>
<reference evidence="2 3" key="1">
    <citation type="submission" date="2017-04" db="EMBL/GenBank/DDBJ databases">
        <title>In vitro and in silico characterization of Lactobacillus paraplantarum D2-1, a starter culture for soymilk fermentation.</title>
        <authorList>
            <person name="Endo A."/>
            <person name="Sasaki F."/>
            <person name="Maeno S."/>
            <person name="Kanesaki Y."/>
            <person name="Kubota E."/>
            <person name="Torres G.A."/>
            <person name="Tomita S."/>
            <person name="Nakagawa J."/>
        </authorList>
    </citation>
    <scope>NUCLEOTIDE SEQUENCE [LARGE SCALE GENOMIC DNA]</scope>
    <source>
        <strain evidence="2 3">D2-1</strain>
    </source>
</reference>
<keyword evidence="3" id="KW-1185">Reference proteome</keyword>
<dbReference type="GeneID" id="79808312"/>
<organism evidence="1 4">
    <name type="scientific">Lactiplantibacillus paraplantarum</name>
    <dbReference type="NCBI Taxonomy" id="60520"/>
    <lineage>
        <taxon>Bacteria</taxon>
        <taxon>Bacillati</taxon>
        <taxon>Bacillota</taxon>
        <taxon>Bacilli</taxon>
        <taxon>Lactobacillales</taxon>
        <taxon>Lactobacillaceae</taxon>
        <taxon>Lactiplantibacillus</taxon>
    </lineage>
</organism>
<proteinExistence type="predicted"/>
<protein>
    <submittedName>
        <fullName evidence="2">Lipoprotein</fullName>
    </submittedName>
</protein>
<evidence type="ECO:0000313" key="3">
    <source>
        <dbReference type="Proteomes" id="UP000236162"/>
    </source>
</evidence>
<dbReference type="AlphaFoldDB" id="A0AAD0X7N9"/>
<dbReference type="Proteomes" id="UP000277896">
    <property type="component" value="Chromosome"/>
</dbReference>
<dbReference type="EMBL" id="BDOR01000006">
    <property type="protein sequence ID" value="GBF01874.1"/>
    <property type="molecule type" value="Genomic_DNA"/>
</dbReference>
<gene>
    <name evidence="1" type="ORF">LP667_12675</name>
    <name evidence="2" type="ORF">LPPLD21_01406</name>
</gene>
<dbReference type="EMBL" id="CP032744">
    <property type="protein sequence ID" value="AYJ39593.1"/>
    <property type="molecule type" value="Genomic_DNA"/>
</dbReference>
<dbReference type="PROSITE" id="PS51257">
    <property type="entry name" value="PROKAR_LIPOPROTEIN"/>
    <property type="match status" value="1"/>
</dbReference>
<name>A0AAD0X7N9_9LACO</name>
<reference evidence="1 4" key="2">
    <citation type="submission" date="2018-10" db="EMBL/GenBank/DDBJ databases">
        <title>Genome seuquencing of Lactobacillus species.</title>
        <authorList>
            <person name="Baek C."/>
            <person name="Yi H."/>
        </authorList>
    </citation>
    <scope>NUCLEOTIDE SEQUENCE [LARGE SCALE GENOMIC DNA]</scope>
    <source>
        <strain evidence="1 4">DSM 10667</strain>
    </source>
</reference>
<dbReference type="Proteomes" id="UP000236162">
    <property type="component" value="Unassembled WGS sequence"/>
</dbReference>
<keyword evidence="2" id="KW-0449">Lipoprotein</keyword>
<accession>A0AAD0X7N9</accession>
<evidence type="ECO:0000313" key="2">
    <source>
        <dbReference type="EMBL" id="GBF01874.1"/>
    </source>
</evidence>
<sequence>MQKIRGMIGGLLLVGLLAGCHSTTSDTSSTTVQPTPSKISAVRSVTTHDFLGRWVSTNPATSLYLNANHQIAWFQKGSASIHRHANLALNDTKATFTIDHDVVKLTLNNANSLTLDYQGTSITLIKDPNWQPNHSTIPTTTNEALKSGTLTPTFKLSY</sequence>
<dbReference type="RefSeq" id="WP_021731799.1">
    <property type="nucleotide sequence ID" value="NZ_AVAI01000128.1"/>
</dbReference>
<evidence type="ECO:0000313" key="4">
    <source>
        <dbReference type="Proteomes" id="UP000277896"/>
    </source>
</evidence>